<dbReference type="InterPro" id="IPR020965">
    <property type="entry name" value="Prenyltransferase_CloQ"/>
</dbReference>
<dbReference type="EMBL" id="VFOZ01000001">
    <property type="protein sequence ID" value="TQL97062.1"/>
    <property type="molecule type" value="Genomic_DNA"/>
</dbReference>
<dbReference type="Pfam" id="PF11468">
    <property type="entry name" value="PTase_Orf2"/>
    <property type="match status" value="1"/>
</dbReference>
<dbReference type="Proteomes" id="UP000316096">
    <property type="component" value="Unassembled WGS sequence"/>
</dbReference>
<protein>
    <submittedName>
        <fullName evidence="1">Aromatic prenyltransferase Orf2</fullName>
    </submittedName>
</protein>
<dbReference type="RefSeq" id="WP_185792175.1">
    <property type="nucleotide sequence ID" value="NZ_VFOZ01000001.1"/>
</dbReference>
<comment type="caution">
    <text evidence="1">The sequence shown here is derived from an EMBL/GenBank/DDBJ whole genome shotgun (WGS) entry which is preliminary data.</text>
</comment>
<accession>A0A543CIY4</accession>
<dbReference type="AlphaFoldDB" id="A0A543CIY4"/>
<dbReference type="InterPro" id="IPR036239">
    <property type="entry name" value="PrenylTrfase-like_sf"/>
</dbReference>
<reference evidence="1 2" key="1">
    <citation type="submission" date="2019-06" db="EMBL/GenBank/DDBJ databases">
        <title>Sequencing the genomes of 1000 actinobacteria strains.</title>
        <authorList>
            <person name="Klenk H.-P."/>
        </authorList>
    </citation>
    <scope>NUCLEOTIDE SEQUENCE [LARGE SCALE GENOMIC DNA]</scope>
    <source>
        <strain evidence="1 2">DSM 102200</strain>
    </source>
</reference>
<keyword evidence="2" id="KW-1185">Reference proteome</keyword>
<gene>
    <name evidence="1" type="ORF">FB559_2636</name>
</gene>
<organism evidence="1 2">
    <name type="scientific">Actinoallomurus bryophytorum</name>
    <dbReference type="NCBI Taxonomy" id="1490222"/>
    <lineage>
        <taxon>Bacteria</taxon>
        <taxon>Bacillati</taxon>
        <taxon>Actinomycetota</taxon>
        <taxon>Actinomycetes</taxon>
        <taxon>Streptosporangiales</taxon>
        <taxon>Thermomonosporaceae</taxon>
        <taxon>Actinoallomurus</taxon>
    </lineage>
</organism>
<sequence>MSGAIELEDLFSAIGESCGLLDIACSREKIEPFLSEYGFALPAGVFFTTWTGPRAGEFNYALLVPPVGPDPYERALAKGFAEKTDHPVGSLLSDFKERLGVSLYGAECGVADGFKEIHAFFNFEALPDTERLAEIPSIPPSLAGNAGLLAEHGVGGLAGLAAINYQERTVSVYFGELRLDKDKILSLLRELGMPEPSEPELELMSKSFVVYPTFSWDSPKVERICFAVPSLDPLAFPARLDPEAEQFAKSAPYTYDGKRLLVYGFTFTPGERYYQVQSYWTINPPTQMLLTAFNANKG</sequence>
<dbReference type="GO" id="GO:0016740">
    <property type="term" value="F:transferase activity"/>
    <property type="evidence" value="ECO:0007669"/>
    <property type="project" value="UniProtKB-KW"/>
</dbReference>
<dbReference type="SUPFAM" id="SSF143492">
    <property type="entry name" value="Prenyltransferase-like"/>
    <property type="match status" value="1"/>
</dbReference>
<evidence type="ECO:0000313" key="2">
    <source>
        <dbReference type="Proteomes" id="UP000316096"/>
    </source>
</evidence>
<keyword evidence="1" id="KW-0808">Transferase</keyword>
<evidence type="ECO:0000313" key="1">
    <source>
        <dbReference type="EMBL" id="TQL97062.1"/>
    </source>
</evidence>
<name>A0A543CIY4_9ACTN</name>
<proteinExistence type="predicted"/>